<dbReference type="Proteomes" id="UP000256845">
    <property type="component" value="Unassembled WGS sequence"/>
</dbReference>
<evidence type="ECO:0000313" key="5">
    <source>
        <dbReference type="EMBL" id="RED47749.1"/>
    </source>
</evidence>
<dbReference type="InterPro" id="IPR010987">
    <property type="entry name" value="Glutathione-S-Trfase_C-like"/>
</dbReference>
<dbReference type="InterPro" id="IPR040079">
    <property type="entry name" value="Glutathione_S-Trfase"/>
</dbReference>
<evidence type="ECO:0000256" key="1">
    <source>
        <dbReference type="PIRSR" id="PIRSR015753-1"/>
    </source>
</evidence>
<dbReference type="RefSeq" id="WP_218044719.1">
    <property type="nucleotide sequence ID" value="NZ_QRDW01000009.1"/>
</dbReference>
<dbReference type="Pfam" id="PF13410">
    <property type="entry name" value="GST_C_2"/>
    <property type="match status" value="1"/>
</dbReference>
<dbReference type="PIRSF" id="PIRSF015753">
    <property type="entry name" value="GST"/>
    <property type="match status" value="1"/>
</dbReference>
<accession>A0A3D9HE52</accession>
<feature type="site" description="Lowers pKa of active site Cys" evidence="3">
    <location>
        <position position="287"/>
    </location>
</feature>
<feature type="active site" description="Proton donor/acceptor" evidence="1">
    <location>
        <position position="186"/>
    </location>
</feature>
<evidence type="ECO:0000256" key="2">
    <source>
        <dbReference type="PIRSR" id="PIRSR015753-2"/>
    </source>
</evidence>
<dbReference type="CDD" id="cd03190">
    <property type="entry name" value="GST_C_Omega_like"/>
    <property type="match status" value="1"/>
</dbReference>
<dbReference type="SUPFAM" id="SSF47616">
    <property type="entry name" value="GST C-terminal domain-like"/>
    <property type="match status" value="1"/>
</dbReference>
<dbReference type="InterPro" id="IPR004045">
    <property type="entry name" value="Glutathione_S-Trfase_N"/>
</dbReference>
<dbReference type="Pfam" id="PF13409">
    <property type="entry name" value="GST_N_2"/>
    <property type="match status" value="1"/>
</dbReference>
<dbReference type="GO" id="GO:0005737">
    <property type="term" value="C:cytoplasm"/>
    <property type="evidence" value="ECO:0007669"/>
    <property type="project" value="TreeGrafter"/>
</dbReference>
<evidence type="ECO:0000259" key="4">
    <source>
        <dbReference type="PROSITE" id="PS50405"/>
    </source>
</evidence>
<dbReference type="SFLD" id="SFLDS00019">
    <property type="entry name" value="Glutathione_Transferase_(cytos"/>
    <property type="match status" value="1"/>
</dbReference>
<protein>
    <submittedName>
        <fullName evidence="5">Putative glutathione S-transferase</fullName>
    </submittedName>
</protein>
<proteinExistence type="predicted"/>
<feature type="site" description="Lowers pKa of active site Cys" evidence="3">
    <location>
        <position position="244"/>
    </location>
</feature>
<sequence>MAKMLINGQLAEKPRAPDGRFERFPSQYRHWISRQKDTEFPAETNRYHLFISEACPWCHRVMILRALMGLEKFITVTYMDALMGEEGWRIDPDRHPDLPGLYGDQFLYQTYLRDNPAYTGTITAPVLYDRKSERIVSTESSDIMRMFHQAFSGLTGKGQDLYPSALRGRIDRINDFVQDRIAEGVYRAGFATSQDAYDTAVDRLVDGLSQLEEMLCAQRYLAGERITEADWRLYPVLLRFDPVYWIHFKIGPHRIADYSNLSAYLRELHQIPGIAATVDMDHIRRHYFLSHRHLNPGGIMPRSPQFDLNQSHNREKVVWRRVG</sequence>
<dbReference type="InterPro" id="IPR036249">
    <property type="entry name" value="Thioredoxin-like_sf"/>
</dbReference>
<dbReference type="InterPro" id="IPR047047">
    <property type="entry name" value="GST_Omega-like_C"/>
</dbReference>
<gene>
    <name evidence="5" type="ORF">DFP90_109113</name>
</gene>
<organism evidence="5 6">
    <name type="scientific">Aestuariispira insulae</name>
    <dbReference type="NCBI Taxonomy" id="1461337"/>
    <lineage>
        <taxon>Bacteria</taxon>
        <taxon>Pseudomonadati</taxon>
        <taxon>Pseudomonadota</taxon>
        <taxon>Alphaproteobacteria</taxon>
        <taxon>Rhodospirillales</taxon>
        <taxon>Kiloniellaceae</taxon>
        <taxon>Aestuariispira</taxon>
    </lineage>
</organism>
<evidence type="ECO:0000256" key="3">
    <source>
        <dbReference type="PIRSR" id="PIRSR015753-3"/>
    </source>
</evidence>
<dbReference type="InterPro" id="IPR036282">
    <property type="entry name" value="Glutathione-S-Trfase_C_sf"/>
</dbReference>
<keyword evidence="5" id="KW-0808">Transferase</keyword>
<dbReference type="EMBL" id="QRDW01000009">
    <property type="protein sequence ID" value="RED47749.1"/>
    <property type="molecule type" value="Genomic_DNA"/>
</dbReference>
<dbReference type="Gene3D" id="1.20.1050.10">
    <property type="match status" value="1"/>
</dbReference>
<name>A0A3D9HE52_9PROT</name>
<dbReference type="PANTHER" id="PTHR32419">
    <property type="entry name" value="GLUTATHIONYL-HYDROQUINONE REDUCTASE"/>
    <property type="match status" value="1"/>
</dbReference>
<feature type="active site" description="Nucleophile" evidence="1">
    <location>
        <position position="55"/>
    </location>
</feature>
<evidence type="ECO:0000313" key="6">
    <source>
        <dbReference type="Proteomes" id="UP000256845"/>
    </source>
</evidence>
<dbReference type="PROSITE" id="PS50405">
    <property type="entry name" value="GST_CTER"/>
    <property type="match status" value="1"/>
</dbReference>
<dbReference type="GO" id="GO:0004364">
    <property type="term" value="F:glutathione transferase activity"/>
    <property type="evidence" value="ECO:0007669"/>
    <property type="project" value="InterPro"/>
</dbReference>
<comment type="caution">
    <text evidence="5">The sequence shown here is derived from an EMBL/GenBank/DDBJ whole genome shotgun (WGS) entry which is preliminary data.</text>
</comment>
<dbReference type="SFLD" id="SFLDG01148">
    <property type="entry name" value="Xi_(cytGST)"/>
    <property type="match status" value="1"/>
</dbReference>
<dbReference type="AlphaFoldDB" id="A0A3D9HE52"/>
<dbReference type="InterPro" id="IPR016639">
    <property type="entry name" value="GST_Omega/GSH"/>
</dbReference>
<feature type="binding site" evidence="2">
    <location>
        <position position="88"/>
    </location>
    <ligand>
        <name>glutathione</name>
        <dbReference type="ChEBI" id="CHEBI:57925"/>
    </ligand>
</feature>
<keyword evidence="6" id="KW-1185">Reference proteome</keyword>
<dbReference type="PANTHER" id="PTHR32419:SF6">
    <property type="entry name" value="GLUTATHIONE S-TRANSFERASE OMEGA-LIKE 1-RELATED"/>
    <property type="match status" value="1"/>
</dbReference>
<feature type="domain" description="GST C-terminal" evidence="4">
    <location>
        <begin position="163"/>
        <end position="287"/>
    </location>
</feature>
<reference evidence="5 6" key="1">
    <citation type="submission" date="2018-07" db="EMBL/GenBank/DDBJ databases">
        <title>Genomic Encyclopedia of Type Strains, Phase III (KMG-III): the genomes of soil and plant-associated and newly described type strains.</title>
        <authorList>
            <person name="Whitman W."/>
        </authorList>
    </citation>
    <scope>NUCLEOTIDE SEQUENCE [LARGE SCALE GENOMIC DNA]</scope>
    <source>
        <strain evidence="5 6">CECT 8488</strain>
    </source>
</reference>
<feature type="binding site" evidence="2">
    <location>
        <begin position="139"/>
        <end position="140"/>
    </location>
    <ligand>
        <name>glutathione</name>
        <dbReference type="ChEBI" id="CHEBI:57925"/>
    </ligand>
</feature>
<dbReference type="SFLD" id="SFLDG01206">
    <property type="entry name" value="Xi.1"/>
    <property type="match status" value="1"/>
</dbReference>
<dbReference type="SUPFAM" id="SSF52833">
    <property type="entry name" value="Thioredoxin-like"/>
    <property type="match status" value="1"/>
</dbReference>
<dbReference type="Gene3D" id="3.40.30.10">
    <property type="entry name" value="Glutaredoxin"/>
    <property type="match status" value="1"/>
</dbReference>